<evidence type="ECO:0000313" key="2">
    <source>
        <dbReference type="Proteomes" id="UP001163603"/>
    </source>
</evidence>
<sequence length="384" mass="42652">MMFFKNLLVLILTLSCVVKQLFVAAKLPQAEVDVLNQIVKTMGATNWTFDADTACEFHEKSAVTELTRNISCILGPDNSTHHISVIEFKRYSLSGVLPPELNQLPNISKVDFSYNYLNGSIPVEWASMQLTFISLFGNRLSGNIPSQLGNIISLTYLDIEANQFSGTVPTQLGKLVNLGTLRLSSNRLTGNLPTEFAELKILTDFRINDNNFNGSIPEFIQNWKQLYRLEIQGSGLKGPIPSSISLLENLNQFKISDIDGTNQTFPDLSNSTLLRRMTLRNCNISGEIPGYVWEMNKLRVLDLSFNKITGKLANVAVPGDLKFIFLTGNLLSGNIPESILTRGSTVDLSYNNFTQPTLEHRACRNAQSGIRSELVSKFFGGQTT</sequence>
<accession>A0ACC0XJ17</accession>
<dbReference type="Proteomes" id="UP001163603">
    <property type="component" value="Chromosome 12"/>
</dbReference>
<reference evidence="2" key="1">
    <citation type="journal article" date="2023" name="G3 (Bethesda)">
        <title>Genome assembly and association tests identify interacting loci associated with vigor, precocity, and sex in interspecific pistachio rootstocks.</title>
        <authorList>
            <person name="Palmer W."/>
            <person name="Jacygrad E."/>
            <person name="Sagayaradj S."/>
            <person name="Cavanaugh K."/>
            <person name="Han R."/>
            <person name="Bertier L."/>
            <person name="Beede B."/>
            <person name="Kafkas S."/>
            <person name="Golino D."/>
            <person name="Preece J."/>
            <person name="Michelmore R."/>
        </authorList>
    </citation>
    <scope>NUCLEOTIDE SEQUENCE [LARGE SCALE GENOMIC DNA]</scope>
</reference>
<proteinExistence type="predicted"/>
<protein>
    <submittedName>
        <fullName evidence="1">Uncharacterized protein</fullName>
    </submittedName>
</protein>
<name>A0ACC0XJ17_9ROSI</name>
<organism evidence="1 2">
    <name type="scientific">Pistacia integerrima</name>
    <dbReference type="NCBI Taxonomy" id="434235"/>
    <lineage>
        <taxon>Eukaryota</taxon>
        <taxon>Viridiplantae</taxon>
        <taxon>Streptophyta</taxon>
        <taxon>Embryophyta</taxon>
        <taxon>Tracheophyta</taxon>
        <taxon>Spermatophyta</taxon>
        <taxon>Magnoliopsida</taxon>
        <taxon>eudicotyledons</taxon>
        <taxon>Gunneridae</taxon>
        <taxon>Pentapetalae</taxon>
        <taxon>rosids</taxon>
        <taxon>malvids</taxon>
        <taxon>Sapindales</taxon>
        <taxon>Anacardiaceae</taxon>
        <taxon>Pistacia</taxon>
    </lineage>
</organism>
<evidence type="ECO:0000313" key="1">
    <source>
        <dbReference type="EMBL" id="KAJ0018227.1"/>
    </source>
</evidence>
<keyword evidence="2" id="KW-1185">Reference proteome</keyword>
<gene>
    <name evidence="1" type="ORF">Pint_10314</name>
</gene>
<dbReference type="EMBL" id="CM047747">
    <property type="protein sequence ID" value="KAJ0018227.1"/>
    <property type="molecule type" value="Genomic_DNA"/>
</dbReference>
<comment type="caution">
    <text evidence="1">The sequence shown here is derived from an EMBL/GenBank/DDBJ whole genome shotgun (WGS) entry which is preliminary data.</text>
</comment>